<proteinExistence type="inferred from homology"/>
<dbReference type="RefSeq" id="WP_343946222.1">
    <property type="nucleotide sequence ID" value="NZ_BAAAHP010000254.1"/>
</dbReference>
<dbReference type="NCBIfam" id="NF005559">
    <property type="entry name" value="PRK07231.1"/>
    <property type="match status" value="1"/>
</dbReference>
<accession>A0ABN1NE27</accession>
<evidence type="ECO:0000256" key="1">
    <source>
        <dbReference type="ARBA" id="ARBA00006484"/>
    </source>
</evidence>
<dbReference type="Gene3D" id="3.40.50.720">
    <property type="entry name" value="NAD(P)-binding Rossmann-like Domain"/>
    <property type="match status" value="1"/>
</dbReference>
<dbReference type="Proteomes" id="UP001499967">
    <property type="component" value="Unassembled WGS sequence"/>
</dbReference>
<comment type="caution">
    <text evidence="2">The sequence shown here is derived from an EMBL/GenBank/DDBJ whole genome shotgun (WGS) entry which is preliminary data.</text>
</comment>
<dbReference type="PANTHER" id="PTHR42760:SF40">
    <property type="entry name" value="3-OXOACYL-[ACYL-CARRIER-PROTEIN] REDUCTASE, CHLOROPLASTIC"/>
    <property type="match status" value="1"/>
</dbReference>
<comment type="similarity">
    <text evidence="1">Belongs to the short-chain dehydrogenases/reductases (SDR) family.</text>
</comment>
<dbReference type="Pfam" id="PF13561">
    <property type="entry name" value="adh_short_C2"/>
    <property type="match status" value="1"/>
</dbReference>
<dbReference type="InterPro" id="IPR002347">
    <property type="entry name" value="SDR_fam"/>
</dbReference>
<dbReference type="SUPFAM" id="SSF51735">
    <property type="entry name" value="NAD(P)-binding Rossmann-fold domains"/>
    <property type="match status" value="1"/>
</dbReference>
<dbReference type="PANTHER" id="PTHR42760">
    <property type="entry name" value="SHORT-CHAIN DEHYDROGENASES/REDUCTASES FAMILY MEMBER"/>
    <property type="match status" value="1"/>
</dbReference>
<reference evidence="2 3" key="1">
    <citation type="journal article" date="2019" name="Int. J. Syst. Evol. Microbiol.">
        <title>The Global Catalogue of Microorganisms (GCM) 10K type strain sequencing project: providing services to taxonomists for standard genome sequencing and annotation.</title>
        <authorList>
            <consortium name="The Broad Institute Genomics Platform"/>
            <consortium name="The Broad Institute Genome Sequencing Center for Infectious Disease"/>
            <person name="Wu L."/>
            <person name="Ma J."/>
        </authorList>
    </citation>
    <scope>NUCLEOTIDE SEQUENCE [LARGE SCALE GENOMIC DNA]</scope>
    <source>
        <strain evidence="2 3">JCM 11117</strain>
    </source>
</reference>
<keyword evidence="3" id="KW-1185">Reference proteome</keyword>
<sequence>MGLLAGKTAVVTGAAGGIGRGVARELAREGAAVLVSDLETAAPGGEETVGLIEAEGGTAVFTPCDVTSARDCAALVDAALARFGRLDCAVNNAGIAVHKRLADVTEEEYDRVLDVNLKGVFLGMRAQIPAMVERGGGAIVNIASVAGMQAVPLISPYTASKHGIIGLTRNAAVEYGEAGVRVNAVCPNAIRTPLMDASPPEFVAELIRPQAIKRVGEPEEVGFAVAYLCSDRAAFVTGAALPVDGGYAA</sequence>
<evidence type="ECO:0000313" key="3">
    <source>
        <dbReference type="Proteomes" id="UP001499967"/>
    </source>
</evidence>
<name>A0ABN1NE27_9PSEU</name>
<gene>
    <name evidence="2" type="ORF">GCM10009559_71490</name>
</gene>
<dbReference type="CDD" id="cd05233">
    <property type="entry name" value="SDR_c"/>
    <property type="match status" value="1"/>
</dbReference>
<dbReference type="EMBL" id="BAAAHP010000254">
    <property type="protein sequence ID" value="GAA0903779.1"/>
    <property type="molecule type" value="Genomic_DNA"/>
</dbReference>
<protein>
    <submittedName>
        <fullName evidence="2">SDR family oxidoreductase</fullName>
    </submittedName>
</protein>
<organism evidence="2 3">
    <name type="scientific">Pseudonocardia zijingensis</name>
    <dbReference type="NCBI Taxonomy" id="153376"/>
    <lineage>
        <taxon>Bacteria</taxon>
        <taxon>Bacillati</taxon>
        <taxon>Actinomycetota</taxon>
        <taxon>Actinomycetes</taxon>
        <taxon>Pseudonocardiales</taxon>
        <taxon>Pseudonocardiaceae</taxon>
        <taxon>Pseudonocardia</taxon>
    </lineage>
</organism>
<dbReference type="InterPro" id="IPR036291">
    <property type="entry name" value="NAD(P)-bd_dom_sf"/>
</dbReference>
<evidence type="ECO:0000313" key="2">
    <source>
        <dbReference type="EMBL" id="GAA0903779.1"/>
    </source>
</evidence>
<dbReference type="InterPro" id="IPR020904">
    <property type="entry name" value="Sc_DH/Rdtase_CS"/>
</dbReference>
<dbReference type="PROSITE" id="PS00061">
    <property type="entry name" value="ADH_SHORT"/>
    <property type="match status" value="1"/>
</dbReference>
<dbReference type="PRINTS" id="PR00080">
    <property type="entry name" value="SDRFAMILY"/>
</dbReference>
<dbReference type="PRINTS" id="PR00081">
    <property type="entry name" value="GDHRDH"/>
</dbReference>